<evidence type="ECO:0000256" key="2">
    <source>
        <dbReference type="ARBA" id="ARBA00022448"/>
    </source>
</evidence>
<dbReference type="Pfam" id="PF07885">
    <property type="entry name" value="Ion_trans_2"/>
    <property type="match status" value="1"/>
</dbReference>
<dbReference type="Gene3D" id="1.10.287.70">
    <property type="match status" value="1"/>
</dbReference>
<dbReference type="SUPFAM" id="SSF81296">
    <property type="entry name" value="E set domains"/>
    <property type="match status" value="1"/>
</dbReference>
<dbReference type="Gene3D" id="2.60.40.1400">
    <property type="entry name" value="G protein-activated inward rectifier potassium channel 1"/>
    <property type="match status" value="1"/>
</dbReference>
<evidence type="ECO:0000259" key="13">
    <source>
        <dbReference type="Pfam" id="PF17655"/>
    </source>
</evidence>
<feature type="transmembrane region" description="Helical" evidence="11">
    <location>
        <begin position="59"/>
        <end position="81"/>
    </location>
</feature>
<keyword evidence="8" id="KW-0406">Ion transport</keyword>
<name>A0ABQ5PU09_9BACT</name>
<keyword evidence="9 11" id="KW-0472">Membrane</keyword>
<keyword evidence="4 11" id="KW-0812">Transmembrane</keyword>
<keyword evidence="2" id="KW-0813">Transport</keyword>
<dbReference type="EMBL" id="BSDC01000001">
    <property type="protein sequence ID" value="GLH65859.1"/>
    <property type="molecule type" value="Genomic_DNA"/>
</dbReference>
<protein>
    <submittedName>
        <fullName evidence="14">Inward rectifier potassium channel Irk</fullName>
    </submittedName>
</protein>
<evidence type="ECO:0000313" key="15">
    <source>
        <dbReference type="Proteomes" id="UP001165044"/>
    </source>
</evidence>
<dbReference type="GO" id="GO:0034220">
    <property type="term" value="P:monoatomic ion transmembrane transport"/>
    <property type="evidence" value="ECO:0007669"/>
    <property type="project" value="UniProtKB-KW"/>
</dbReference>
<dbReference type="Proteomes" id="UP001165044">
    <property type="component" value="Unassembled WGS sequence"/>
</dbReference>
<keyword evidence="5" id="KW-0851">Voltage-gated channel</keyword>
<keyword evidence="3" id="KW-0633">Potassium transport</keyword>
<feature type="domain" description="Inward rectifier potassium channel C-terminal" evidence="13">
    <location>
        <begin position="157"/>
        <end position="315"/>
    </location>
</feature>
<dbReference type="PRINTS" id="PR01320">
    <property type="entry name" value="KIRCHANNEL"/>
</dbReference>
<keyword evidence="15" id="KW-1185">Reference proteome</keyword>
<feature type="transmembrane region" description="Helical" evidence="11">
    <location>
        <begin position="123"/>
        <end position="148"/>
    </location>
</feature>
<reference evidence="14" key="1">
    <citation type="journal article" date="2023" name="Antonie Van Leeuwenhoek">
        <title>Mesoterricola silvestris gen. nov., sp. nov., Mesoterricola sediminis sp. nov., Geothrix oryzae sp. nov., Geothrix edaphica sp. nov., Geothrix rubra sp. nov., and Geothrix limicola sp. nov., six novel members of Acidobacteriota isolated from soils.</title>
        <authorList>
            <person name="Itoh H."/>
            <person name="Sugisawa Y."/>
            <person name="Mise K."/>
            <person name="Xu Z."/>
            <person name="Kuniyasu M."/>
            <person name="Ushijima N."/>
            <person name="Kawano K."/>
            <person name="Kobayashi E."/>
            <person name="Shiratori Y."/>
            <person name="Masuda Y."/>
            <person name="Senoo K."/>
        </authorList>
    </citation>
    <scope>NUCLEOTIDE SEQUENCE</scope>
    <source>
        <strain evidence="14">Red802</strain>
    </source>
</reference>
<evidence type="ECO:0000256" key="7">
    <source>
        <dbReference type="ARBA" id="ARBA00022989"/>
    </source>
</evidence>
<dbReference type="InterPro" id="IPR041647">
    <property type="entry name" value="IRK_C"/>
</dbReference>
<accession>A0ABQ5PU09</accession>
<dbReference type="InterPro" id="IPR016449">
    <property type="entry name" value="K_chnl_inward-rec_Kir"/>
</dbReference>
<dbReference type="RefSeq" id="WP_285605950.1">
    <property type="nucleotide sequence ID" value="NZ_BSDC01000001.1"/>
</dbReference>
<proteinExistence type="predicted"/>
<evidence type="ECO:0000313" key="14">
    <source>
        <dbReference type="EMBL" id="GLH65859.1"/>
    </source>
</evidence>
<dbReference type="PANTHER" id="PTHR11767">
    <property type="entry name" value="INWARD RECTIFIER POTASSIUM CHANNEL"/>
    <property type="match status" value="1"/>
</dbReference>
<sequence length="326" mass="35890">MASPFRGPSLPDDLGLGLQGRAGRGVNKDGSFNVRRLGLPRFRAYDLYHHLITMGWGPFLGLLFLAFLLTNAVFALLYLGIGMEHFTRPGGETLPGRLEDAFFFSAQTLTTVGYGHISPRGTLASSAAALESLLGLLSFALATGLLYGRFSRPQACLRFSTRAVVAPYRQITGFMFRLVNMRSNQLIEVEATVSLSFEDPGSSMRRYTLLPLERSKIHLFPSNWTVVHPIDEGSPLHGMTAEDLRRAKAEFIVLIKAFDDTFSQTIYARTSYTADEVQWGTRFQPMIFAATDGMTELDVGRLDALEETLSPAGSAPSAPRRSPRDG</sequence>
<evidence type="ECO:0000256" key="4">
    <source>
        <dbReference type="ARBA" id="ARBA00022692"/>
    </source>
</evidence>
<organism evidence="14 15">
    <name type="scientific">Geothrix edaphica</name>
    <dbReference type="NCBI Taxonomy" id="2927976"/>
    <lineage>
        <taxon>Bacteria</taxon>
        <taxon>Pseudomonadati</taxon>
        <taxon>Acidobacteriota</taxon>
        <taxon>Holophagae</taxon>
        <taxon>Holophagales</taxon>
        <taxon>Holophagaceae</taxon>
        <taxon>Geothrix</taxon>
    </lineage>
</organism>
<evidence type="ECO:0000256" key="9">
    <source>
        <dbReference type="ARBA" id="ARBA00023136"/>
    </source>
</evidence>
<gene>
    <name evidence="14" type="primary">irk</name>
    <name evidence="14" type="ORF">GETHED_02230</name>
</gene>
<feature type="domain" description="Potassium channel" evidence="12">
    <location>
        <begin position="96"/>
        <end position="146"/>
    </location>
</feature>
<evidence type="ECO:0000256" key="3">
    <source>
        <dbReference type="ARBA" id="ARBA00022538"/>
    </source>
</evidence>
<dbReference type="InterPro" id="IPR013099">
    <property type="entry name" value="K_chnl_dom"/>
</dbReference>
<dbReference type="InterPro" id="IPR013518">
    <property type="entry name" value="K_chnl_inward-rec_Kir_cyto"/>
</dbReference>
<evidence type="ECO:0000256" key="10">
    <source>
        <dbReference type="ARBA" id="ARBA00023303"/>
    </source>
</evidence>
<evidence type="ECO:0000256" key="11">
    <source>
        <dbReference type="SAM" id="Phobius"/>
    </source>
</evidence>
<comment type="caution">
    <text evidence="14">The sequence shown here is derived from an EMBL/GenBank/DDBJ whole genome shotgun (WGS) entry which is preliminary data.</text>
</comment>
<evidence type="ECO:0000256" key="1">
    <source>
        <dbReference type="ARBA" id="ARBA00004141"/>
    </source>
</evidence>
<evidence type="ECO:0000256" key="8">
    <source>
        <dbReference type="ARBA" id="ARBA00023065"/>
    </source>
</evidence>
<comment type="subcellular location">
    <subcellularLocation>
        <location evidence="1">Membrane</location>
        <topology evidence="1">Multi-pass membrane protein</topology>
    </subcellularLocation>
</comment>
<evidence type="ECO:0000256" key="5">
    <source>
        <dbReference type="ARBA" id="ARBA00022882"/>
    </source>
</evidence>
<dbReference type="SUPFAM" id="SSF81324">
    <property type="entry name" value="Voltage-gated potassium channels"/>
    <property type="match status" value="1"/>
</dbReference>
<keyword evidence="10 14" id="KW-0407">Ion channel</keyword>
<dbReference type="Pfam" id="PF17655">
    <property type="entry name" value="IRK_C"/>
    <property type="match status" value="1"/>
</dbReference>
<keyword evidence="7 11" id="KW-1133">Transmembrane helix</keyword>
<keyword evidence="6" id="KW-0630">Potassium</keyword>
<evidence type="ECO:0000256" key="6">
    <source>
        <dbReference type="ARBA" id="ARBA00022958"/>
    </source>
</evidence>
<evidence type="ECO:0000259" key="12">
    <source>
        <dbReference type="Pfam" id="PF07885"/>
    </source>
</evidence>
<dbReference type="InterPro" id="IPR014756">
    <property type="entry name" value="Ig_E-set"/>
</dbReference>